<keyword evidence="4 7" id="KW-0812">Transmembrane</keyword>
<evidence type="ECO:0000259" key="8">
    <source>
        <dbReference type="PROSITE" id="PS50928"/>
    </source>
</evidence>
<gene>
    <name evidence="9" type="ORF">ACFSW7_04095</name>
</gene>
<evidence type="ECO:0000256" key="1">
    <source>
        <dbReference type="ARBA" id="ARBA00004651"/>
    </source>
</evidence>
<feature type="domain" description="ABC transmembrane type-1" evidence="8">
    <location>
        <begin position="86"/>
        <end position="275"/>
    </location>
</feature>
<dbReference type="Proteomes" id="UP001597492">
    <property type="component" value="Unassembled WGS sequence"/>
</dbReference>
<feature type="transmembrane region" description="Helical" evidence="7">
    <location>
        <begin position="85"/>
        <end position="109"/>
    </location>
</feature>
<dbReference type="EMBL" id="JBHUNE010000003">
    <property type="protein sequence ID" value="MFD2757559.1"/>
    <property type="molecule type" value="Genomic_DNA"/>
</dbReference>
<evidence type="ECO:0000313" key="9">
    <source>
        <dbReference type="EMBL" id="MFD2757559.1"/>
    </source>
</evidence>
<evidence type="ECO:0000256" key="2">
    <source>
        <dbReference type="ARBA" id="ARBA00022448"/>
    </source>
</evidence>
<keyword evidence="5 7" id="KW-1133">Transmembrane helix</keyword>
<feature type="transmembrane region" description="Helical" evidence="7">
    <location>
        <begin position="256"/>
        <end position="275"/>
    </location>
</feature>
<organism evidence="9 10">
    <name type="scientific">Gulosibacter faecalis</name>
    <dbReference type="NCBI Taxonomy" id="272240"/>
    <lineage>
        <taxon>Bacteria</taxon>
        <taxon>Bacillati</taxon>
        <taxon>Actinomycetota</taxon>
        <taxon>Actinomycetes</taxon>
        <taxon>Micrococcales</taxon>
        <taxon>Microbacteriaceae</taxon>
        <taxon>Gulosibacter</taxon>
    </lineage>
</organism>
<keyword evidence="2 7" id="KW-0813">Transport</keyword>
<comment type="subcellular location">
    <subcellularLocation>
        <location evidence="1 7">Cell membrane</location>
        <topology evidence="1 7">Multi-pass membrane protein</topology>
    </subcellularLocation>
</comment>
<evidence type="ECO:0000256" key="6">
    <source>
        <dbReference type="ARBA" id="ARBA00023136"/>
    </source>
</evidence>
<dbReference type="InterPro" id="IPR000515">
    <property type="entry name" value="MetI-like"/>
</dbReference>
<dbReference type="CDD" id="cd06261">
    <property type="entry name" value="TM_PBP2"/>
    <property type="match status" value="1"/>
</dbReference>
<keyword evidence="6 7" id="KW-0472">Membrane</keyword>
<reference evidence="10" key="1">
    <citation type="journal article" date="2019" name="Int. J. Syst. Evol. Microbiol.">
        <title>The Global Catalogue of Microorganisms (GCM) 10K type strain sequencing project: providing services to taxonomists for standard genome sequencing and annotation.</title>
        <authorList>
            <consortium name="The Broad Institute Genomics Platform"/>
            <consortium name="The Broad Institute Genome Sequencing Center for Infectious Disease"/>
            <person name="Wu L."/>
            <person name="Ma J."/>
        </authorList>
    </citation>
    <scope>NUCLEOTIDE SEQUENCE [LARGE SCALE GENOMIC DNA]</scope>
    <source>
        <strain evidence="10">TISTR 1514</strain>
    </source>
</reference>
<dbReference type="PROSITE" id="PS50928">
    <property type="entry name" value="ABC_TM1"/>
    <property type="match status" value="1"/>
</dbReference>
<feature type="transmembrane region" description="Helical" evidence="7">
    <location>
        <begin position="154"/>
        <end position="172"/>
    </location>
</feature>
<name>A0ABW5UVW4_9MICO</name>
<evidence type="ECO:0000256" key="4">
    <source>
        <dbReference type="ARBA" id="ARBA00022692"/>
    </source>
</evidence>
<feature type="transmembrane region" description="Helical" evidence="7">
    <location>
        <begin position="21"/>
        <end position="50"/>
    </location>
</feature>
<keyword evidence="10" id="KW-1185">Reference proteome</keyword>
<feature type="transmembrane region" description="Helical" evidence="7">
    <location>
        <begin position="121"/>
        <end position="142"/>
    </location>
</feature>
<accession>A0ABW5UVW4</accession>
<evidence type="ECO:0000313" key="10">
    <source>
        <dbReference type="Proteomes" id="UP001597492"/>
    </source>
</evidence>
<keyword evidence="3" id="KW-1003">Cell membrane</keyword>
<dbReference type="PANTHER" id="PTHR43744:SF12">
    <property type="entry name" value="ABC TRANSPORTER PERMEASE PROTEIN MG189-RELATED"/>
    <property type="match status" value="1"/>
</dbReference>
<comment type="caution">
    <text evidence="9">The sequence shown here is derived from an EMBL/GenBank/DDBJ whole genome shotgun (WGS) entry which is preliminary data.</text>
</comment>
<dbReference type="SUPFAM" id="SSF161098">
    <property type="entry name" value="MetI-like"/>
    <property type="match status" value="1"/>
</dbReference>
<evidence type="ECO:0000256" key="3">
    <source>
        <dbReference type="ARBA" id="ARBA00022475"/>
    </source>
</evidence>
<dbReference type="Gene3D" id="1.10.3720.10">
    <property type="entry name" value="MetI-like"/>
    <property type="match status" value="1"/>
</dbReference>
<proteinExistence type="inferred from homology"/>
<protein>
    <submittedName>
        <fullName evidence="9">Carbohydrate ABC transporter permease</fullName>
    </submittedName>
</protein>
<evidence type="ECO:0000256" key="7">
    <source>
        <dbReference type="RuleBase" id="RU363032"/>
    </source>
</evidence>
<dbReference type="RefSeq" id="WP_019618104.1">
    <property type="nucleotide sequence ID" value="NZ_JBHUNE010000003.1"/>
</dbReference>
<evidence type="ECO:0000256" key="5">
    <source>
        <dbReference type="ARBA" id="ARBA00022989"/>
    </source>
</evidence>
<comment type="similarity">
    <text evidence="7">Belongs to the binding-protein-dependent transport system permease family.</text>
</comment>
<dbReference type="InterPro" id="IPR035906">
    <property type="entry name" value="MetI-like_sf"/>
</dbReference>
<dbReference type="Pfam" id="PF00528">
    <property type="entry name" value="BPD_transp_1"/>
    <property type="match status" value="1"/>
</dbReference>
<feature type="transmembrane region" description="Helical" evidence="7">
    <location>
        <begin position="193"/>
        <end position="219"/>
    </location>
</feature>
<sequence>MTADAPKIEPRLVGGNRGMRWLGSAATYVVLIGAALLTLAPFVLAVLTAFQEPRQFSSQGVSLPLPPTIENFVALGERRVSFGEAAAVTVGVVALVTVGQLLFSIMAAFAFARLRFPGRNLLFWVFLSTLMVPQVVTVIPLYFMMSEAGFGGEFWGLVLPFLFGSPYAVFLLREQFRQIPQELVDAMRIDGSGTWGILFGLVVPLSRSTIVTLLLITVVSHWNNFMWPLMIGQNRIHVLTTATASLQEQYSNNTTLVMAASVLAMLPLIVLFVIFQKQIVRSIRISGFR</sequence>
<dbReference type="PANTHER" id="PTHR43744">
    <property type="entry name" value="ABC TRANSPORTER PERMEASE PROTEIN MG189-RELATED-RELATED"/>
    <property type="match status" value="1"/>
</dbReference>